<sequence>MTNVRSAVPLDQPYYGAPLGAAVQRFFKKYATFRGRASRSEFWWWVLVNVVVAAVLSGLALATSGPTVDELGQPVGPSGLGLVFYLLYLAWTLATIVPGIALVVRRLHDSNKSGFWLLIVFVPVVGPIILLVFELLPSDPAGARFDA</sequence>
<dbReference type="AlphaFoldDB" id="A0A2T7WWH8"/>
<dbReference type="GO" id="GO:0005886">
    <property type="term" value="C:plasma membrane"/>
    <property type="evidence" value="ECO:0007669"/>
    <property type="project" value="TreeGrafter"/>
</dbReference>
<dbReference type="Pfam" id="PF05656">
    <property type="entry name" value="DUF805"/>
    <property type="match status" value="1"/>
</dbReference>
<evidence type="ECO:0000313" key="2">
    <source>
        <dbReference type="EMBL" id="PVE78988.1"/>
    </source>
</evidence>
<keyword evidence="1" id="KW-1133">Transmembrane helix</keyword>
<name>A0A2T7WWH8_MICTE</name>
<keyword evidence="1" id="KW-0472">Membrane</keyword>
<evidence type="ECO:0000313" key="3">
    <source>
        <dbReference type="Proteomes" id="UP000244649"/>
    </source>
</evidence>
<evidence type="ECO:0000256" key="1">
    <source>
        <dbReference type="SAM" id="Phobius"/>
    </source>
</evidence>
<dbReference type="Proteomes" id="UP000244649">
    <property type="component" value="Unassembled WGS sequence"/>
</dbReference>
<keyword evidence="1" id="KW-0812">Transmembrane</keyword>
<feature type="transmembrane region" description="Helical" evidence="1">
    <location>
        <begin position="115"/>
        <end position="136"/>
    </location>
</feature>
<organism evidence="2 3">
    <name type="scientific">Microbacterium testaceum</name>
    <name type="common">Aureobacterium testaceum</name>
    <name type="synonym">Brevibacterium testaceum</name>
    <dbReference type="NCBI Taxonomy" id="2033"/>
    <lineage>
        <taxon>Bacteria</taxon>
        <taxon>Bacillati</taxon>
        <taxon>Actinomycetota</taxon>
        <taxon>Actinomycetes</taxon>
        <taxon>Micrococcales</taxon>
        <taxon>Microbacteriaceae</taxon>
        <taxon>Microbacterium</taxon>
    </lineage>
</organism>
<gene>
    <name evidence="2" type="ORF">DC432_02850</name>
</gene>
<dbReference type="InterPro" id="IPR008523">
    <property type="entry name" value="DUF805"/>
</dbReference>
<dbReference type="RefSeq" id="WP_108320806.1">
    <property type="nucleotide sequence ID" value="NZ_JAQDQE010000001.1"/>
</dbReference>
<protein>
    <submittedName>
        <fullName evidence="2">DUF805 domain-containing protein</fullName>
    </submittedName>
</protein>
<proteinExistence type="predicted"/>
<dbReference type="EMBL" id="QDFT01000004">
    <property type="protein sequence ID" value="PVE78988.1"/>
    <property type="molecule type" value="Genomic_DNA"/>
</dbReference>
<accession>A0A2T7WWH8</accession>
<feature type="transmembrane region" description="Helical" evidence="1">
    <location>
        <begin position="82"/>
        <end position="103"/>
    </location>
</feature>
<reference evidence="2 3" key="1">
    <citation type="submission" date="2018-04" db="EMBL/GenBank/DDBJ databases">
        <authorList>
            <person name="Go L.Y."/>
            <person name="Mitchell J.A."/>
        </authorList>
    </citation>
    <scope>NUCLEOTIDE SEQUENCE [LARGE SCALE GENOMIC DNA]</scope>
    <source>
        <strain evidence="2 3">TPD7010</strain>
    </source>
</reference>
<comment type="caution">
    <text evidence="2">The sequence shown here is derived from an EMBL/GenBank/DDBJ whole genome shotgun (WGS) entry which is preliminary data.</text>
</comment>
<feature type="transmembrane region" description="Helical" evidence="1">
    <location>
        <begin position="42"/>
        <end position="62"/>
    </location>
</feature>
<dbReference type="PANTHER" id="PTHR34980:SF2">
    <property type="entry name" value="INNER MEMBRANE PROTEIN YHAH-RELATED"/>
    <property type="match status" value="1"/>
</dbReference>
<dbReference type="PANTHER" id="PTHR34980">
    <property type="entry name" value="INNER MEMBRANE PROTEIN-RELATED-RELATED"/>
    <property type="match status" value="1"/>
</dbReference>